<evidence type="ECO:0000313" key="3">
    <source>
        <dbReference type="Proteomes" id="UP000750711"/>
    </source>
</evidence>
<evidence type="ECO:0000313" key="2">
    <source>
        <dbReference type="EMBL" id="KAH0555722.1"/>
    </source>
</evidence>
<gene>
    <name evidence="2" type="ORF">GP486_006333</name>
</gene>
<feature type="region of interest" description="Disordered" evidence="1">
    <location>
        <begin position="86"/>
        <end position="132"/>
    </location>
</feature>
<proteinExistence type="predicted"/>
<sequence length="430" mass="47215">MKKSKKKGSNKPPRDGSKDCTTLAPAQDTAAITTATAITTTMAMTAIMGMTITEMEDFYDLDPDGDVILTFSIPLESVIDISPPEAAAGVQPSEATPASPNDEVERDIGAEPEQEALEEPSSPADPDVRSVQSEDTFSVIASDPDCDSPPSDPLSHRTISFLVSSPHLRLASPVFRTLLQQHARKGGPQRTTIPIHNDDPRALLTLLYILHLRMQKVPDSVSLDSLAKMAALVDKYNCAEAIAPFSRMWIDKLKSERPDTFSDALFQWLYITWVFKEHQEFESAIKIIQREGCDSDIAEKAKEFQIPDSLLDTIHGKRKEAISGIIDMLQGLVERYKETTTIRCGNGSQDCDAMVLGSLIRGMKTVGLRPPPEPPYEGLSTVGLVNKLARLPFPSHCASYDGSGFSYGYGRSCSGMKDLVNREIRKHSEK</sequence>
<organism evidence="2 3">
    <name type="scientific">Trichoglossum hirsutum</name>
    <dbReference type="NCBI Taxonomy" id="265104"/>
    <lineage>
        <taxon>Eukaryota</taxon>
        <taxon>Fungi</taxon>
        <taxon>Dikarya</taxon>
        <taxon>Ascomycota</taxon>
        <taxon>Pezizomycotina</taxon>
        <taxon>Geoglossomycetes</taxon>
        <taxon>Geoglossales</taxon>
        <taxon>Geoglossaceae</taxon>
        <taxon>Trichoglossum</taxon>
    </lineage>
</organism>
<dbReference type="AlphaFoldDB" id="A0A9P8L3T0"/>
<evidence type="ECO:0000256" key="1">
    <source>
        <dbReference type="SAM" id="MobiDB-lite"/>
    </source>
</evidence>
<name>A0A9P8L3T0_9PEZI</name>
<comment type="caution">
    <text evidence="2">The sequence shown here is derived from an EMBL/GenBank/DDBJ whole genome shotgun (WGS) entry which is preliminary data.</text>
</comment>
<keyword evidence="3" id="KW-1185">Reference proteome</keyword>
<protein>
    <recommendedName>
        <fullName evidence="4">BTB domain-containing protein</fullName>
    </recommendedName>
</protein>
<feature type="region of interest" description="Disordered" evidence="1">
    <location>
        <begin position="1"/>
        <end position="23"/>
    </location>
</feature>
<evidence type="ECO:0008006" key="4">
    <source>
        <dbReference type="Google" id="ProtNLM"/>
    </source>
</evidence>
<feature type="compositionally biased region" description="Acidic residues" evidence="1">
    <location>
        <begin position="102"/>
        <end position="118"/>
    </location>
</feature>
<reference evidence="2" key="1">
    <citation type="submission" date="2021-03" db="EMBL/GenBank/DDBJ databases">
        <title>Comparative genomics and phylogenomic investigation of the class Geoglossomycetes provide insights into ecological specialization and systematics.</title>
        <authorList>
            <person name="Melie T."/>
            <person name="Pirro S."/>
            <person name="Miller A.N."/>
            <person name="Quandt A."/>
        </authorList>
    </citation>
    <scope>NUCLEOTIDE SEQUENCE</scope>
    <source>
        <strain evidence="2">CAQ_001_2017</strain>
    </source>
</reference>
<accession>A0A9P8L3T0</accession>
<dbReference type="EMBL" id="JAGHQM010001392">
    <property type="protein sequence ID" value="KAH0555722.1"/>
    <property type="molecule type" value="Genomic_DNA"/>
</dbReference>
<dbReference type="Proteomes" id="UP000750711">
    <property type="component" value="Unassembled WGS sequence"/>
</dbReference>